<accession>A0AAW0ARA2</accession>
<gene>
    <name evidence="2" type="ORF">R3P38DRAFT_3276353</name>
</gene>
<organism evidence="2 3">
    <name type="scientific">Favolaschia claudopus</name>
    <dbReference type="NCBI Taxonomy" id="2862362"/>
    <lineage>
        <taxon>Eukaryota</taxon>
        <taxon>Fungi</taxon>
        <taxon>Dikarya</taxon>
        <taxon>Basidiomycota</taxon>
        <taxon>Agaricomycotina</taxon>
        <taxon>Agaricomycetes</taxon>
        <taxon>Agaricomycetidae</taxon>
        <taxon>Agaricales</taxon>
        <taxon>Marasmiineae</taxon>
        <taxon>Mycenaceae</taxon>
        <taxon>Favolaschia</taxon>
    </lineage>
</organism>
<comment type="caution">
    <text evidence="2">The sequence shown here is derived from an EMBL/GenBank/DDBJ whole genome shotgun (WGS) entry which is preliminary data.</text>
</comment>
<protein>
    <recommendedName>
        <fullName evidence="4">Myb/SANT-like domain-containing protein</fullName>
    </recommendedName>
</protein>
<evidence type="ECO:0000256" key="1">
    <source>
        <dbReference type="SAM" id="MobiDB-lite"/>
    </source>
</evidence>
<feature type="compositionally biased region" description="Pro residues" evidence="1">
    <location>
        <begin position="211"/>
        <end position="227"/>
    </location>
</feature>
<dbReference type="EMBL" id="JAWWNJ010000052">
    <property type="protein sequence ID" value="KAK7015934.1"/>
    <property type="molecule type" value="Genomic_DNA"/>
</dbReference>
<reference evidence="2 3" key="1">
    <citation type="journal article" date="2024" name="J Genomics">
        <title>Draft genome sequencing and assembly of Favolaschia claudopus CIRM-BRFM 2984 isolated from oak limbs.</title>
        <authorList>
            <person name="Navarro D."/>
            <person name="Drula E."/>
            <person name="Chaduli D."/>
            <person name="Cazenave R."/>
            <person name="Ahrendt S."/>
            <person name="Wang J."/>
            <person name="Lipzen A."/>
            <person name="Daum C."/>
            <person name="Barry K."/>
            <person name="Grigoriev I.V."/>
            <person name="Favel A."/>
            <person name="Rosso M.N."/>
            <person name="Martin F."/>
        </authorList>
    </citation>
    <scope>NUCLEOTIDE SEQUENCE [LARGE SCALE GENOMIC DNA]</scope>
    <source>
        <strain evidence="2 3">CIRM-BRFM 2984</strain>
    </source>
</reference>
<evidence type="ECO:0008006" key="4">
    <source>
        <dbReference type="Google" id="ProtNLM"/>
    </source>
</evidence>
<dbReference type="Proteomes" id="UP001362999">
    <property type="component" value="Unassembled WGS sequence"/>
</dbReference>
<name>A0AAW0ARA2_9AGAR</name>
<dbReference type="AlphaFoldDB" id="A0AAW0ARA2"/>
<proteinExistence type="predicted"/>
<keyword evidence="3" id="KW-1185">Reference proteome</keyword>
<feature type="region of interest" description="Disordered" evidence="1">
    <location>
        <begin position="158"/>
        <end position="268"/>
    </location>
</feature>
<evidence type="ECO:0000313" key="2">
    <source>
        <dbReference type="EMBL" id="KAK7015934.1"/>
    </source>
</evidence>
<feature type="compositionally biased region" description="Low complexity" evidence="1">
    <location>
        <begin position="169"/>
        <end position="193"/>
    </location>
</feature>
<sequence>MSSDTDTGPPAAPAPKNAVWNANEVKALFSGLGEAKVQQFMSGNGFQNQGWTLAVNAVAAANPEANPKKDLQKCKGKLGDGLKARYELYVFVKTFSGSGWDDHLKYATHTDEFVEEFCRVRGDKYEICFTTSCPWWDELDDLFTGAISKATGRNVKILGKRKSKQKQVTSLPATPTPSATSSAPPSTASSSRSPLDDVDMNTQPAHAHDPGMPPSPRNMTPPSPARVPPGEFDDELAQIPKKPSKRRERAISEDDTSDSENQKASQPSVVVRTPAMPVATQRQVAKLLVLSTTSPLQSRSQSSHLKIPAMSTTLSAFFKTKLSSQTTPAVDCTVLLGVPRERATELRCCLFWVC</sequence>
<evidence type="ECO:0000313" key="3">
    <source>
        <dbReference type="Proteomes" id="UP001362999"/>
    </source>
</evidence>